<evidence type="ECO:0000256" key="4">
    <source>
        <dbReference type="ARBA" id="ARBA00023028"/>
    </source>
</evidence>
<reference evidence="8" key="1">
    <citation type="submission" date="2011-08" db="EMBL/GenBank/DDBJ databases">
        <authorList>
            <person name="Rombauts S."/>
        </authorList>
    </citation>
    <scope>NUCLEOTIDE SEQUENCE</scope>
    <source>
        <strain evidence="8">London</strain>
    </source>
</reference>
<evidence type="ECO:0000313" key="8">
    <source>
        <dbReference type="Proteomes" id="UP000015104"/>
    </source>
</evidence>
<dbReference type="SUPFAM" id="SSF48403">
    <property type="entry name" value="Ankyrin repeat"/>
    <property type="match status" value="1"/>
</dbReference>
<keyword evidence="5" id="KW-0472">Membrane</keyword>
<keyword evidence="4" id="KW-0800">Toxin</keyword>
<dbReference type="InterPro" id="IPR002110">
    <property type="entry name" value="Ankyrin_rpt"/>
</dbReference>
<evidence type="ECO:0000256" key="2">
    <source>
        <dbReference type="ARBA" id="ARBA00022483"/>
    </source>
</evidence>
<proteinExistence type="predicted"/>
<organism evidence="7 8">
    <name type="scientific">Tetranychus urticae</name>
    <name type="common">Two-spotted spider mite</name>
    <dbReference type="NCBI Taxonomy" id="32264"/>
    <lineage>
        <taxon>Eukaryota</taxon>
        <taxon>Metazoa</taxon>
        <taxon>Ecdysozoa</taxon>
        <taxon>Arthropoda</taxon>
        <taxon>Chelicerata</taxon>
        <taxon>Arachnida</taxon>
        <taxon>Acari</taxon>
        <taxon>Acariformes</taxon>
        <taxon>Trombidiformes</taxon>
        <taxon>Prostigmata</taxon>
        <taxon>Eleutherengona</taxon>
        <taxon>Raphignathae</taxon>
        <taxon>Tetranychoidea</taxon>
        <taxon>Tetranychidae</taxon>
        <taxon>Tetranychus</taxon>
    </lineage>
</organism>
<dbReference type="AlphaFoldDB" id="T1JQL4"/>
<sequence>MFIQSEMVKIDEIHRAVTLGNLRNVQQLIDRKRLAYCRDQMGATPLHKAVIYGQKEIIEYFLDRFPSTIHTRDNSTFLANLALQ</sequence>
<dbReference type="EnsemblMetazoa" id="tetur01g03630.1">
    <property type="protein sequence ID" value="tetur01g03630.1"/>
    <property type="gene ID" value="tetur01g03630"/>
</dbReference>
<keyword evidence="5" id="KW-1053">Target membrane</keyword>
<dbReference type="STRING" id="32264.T1JQL4"/>
<dbReference type="PROSITE" id="PS50088">
    <property type="entry name" value="ANK_REPEAT"/>
    <property type="match status" value="1"/>
</dbReference>
<accession>T1JQL4</accession>
<keyword evidence="8" id="KW-1185">Reference proteome</keyword>
<evidence type="ECO:0000256" key="5">
    <source>
        <dbReference type="ARBA" id="ARBA00023298"/>
    </source>
</evidence>
<dbReference type="PANTHER" id="PTHR24172">
    <property type="entry name" value="ANK_REP_REGION DOMAIN-CONTAINING PROTEIN"/>
    <property type="match status" value="1"/>
</dbReference>
<dbReference type="SMART" id="SM00248">
    <property type="entry name" value="ANK"/>
    <property type="match status" value="1"/>
</dbReference>
<feature type="repeat" description="ANK" evidence="6">
    <location>
        <begin position="41"/>
        <end position="64"/>
    </location>
</feature>
<dbReference type="GO" id="GO:0044218">
    <property type="term" value="C:other organism cell membrane"/>
    <property type="evidence" value="ECO:0007669"/>
    <property type="project" value="UniProtKB-KW"/>
</dbReference>
<keyword evidence="6" id="KW-0040">ANK repeat</keyword>
<dbReference type="PANTHER" id="PTHR24172:SF4">
    <property type="entry name" value="ANK_REP_REGION DOMAIN-CONTAINING PROTEIN"/>
    <property type="match status" value="1"/>
</dbReference>
<reference evidence="7" key="2">
    <citation type="submission" date="2015-06" db="UniProtKB">
        <authorList>
            <consortium name="EnsemblMetazoa"/>
        </authorList>
    </citation>
    <scope>IDENTIFICATION</scope>
</reference>
<dbReference type="Proteomes" id="UP000015104">
    <property type="component" value="Unassembled WGS sequence"/>
</dbReference>
<keyword evidence="4" id="KW-0638">Presynaptic neurotoxin</keyword>
<dbReference type="GO" id="GO:0006887">
    <property type="term" value="P:exocytosis"/>
    <property type="evidence" value="ECO:0007669"/>
    <property type="project" value="UniProtKB-KW"/>
</dbReference>
<dbReference type="HOGENOM" id="CLU_2530358_0_0_1"/>
<keyword evidence="4" id="KW-0528">Neurotoxin</keyword>
<dbReference type="InterPro" id="IPR036770">
    <property type="entry name" value="Ankyrin_rpt-contain_sf"/>
</dbReference>
<evidence type="ECO:0000256" key="6">
    <source>
        <dbReference type="PROSITE-ProRule" id="PRU00023"/>
    </source>
</evidence>
<dbReference type="Gene3D" id="1.25.40.20">
    <property type="entry name" value="Ankyrin repeat-containing domain"/>
    <property type="match status" value="1"/>
</dbReference>
<protein>
    <submittedName>
        <fullName evidence="7">Uncharacterized protein</fullName>
    </submittedName>
</protein>
<dbReference type="GO" id="GO:0044231">
    <property type="term" value="C:host cell presynaptic membrane"/>
    <property type="evidence" value="ECO:0007669"/>
    <property type="project" value="UniProtKB-KW"/>
</dbReference>
<evidence type="ECO:0000256" key="3">
    <source>
        <dbReference type="ARBA" id="ARBA00022537"/>
    </source>
</evidence>
<dbReference type="eggNOG" id="KOG4177">
    <property type="taxonomic scope" value="Eukaryota"/>
</dbReference>
<keyword evidence="3" id="KW-1052">Target cell membrane</keyword>
<dbReference type="Pfam" id="PF12796">
    <property type="entry name" value="Ank_2"/>
    <property type="match status" value="1"/>
</dbReference>
<evidence type="ECO:0000313" key="7">
    <source>
        <dbReference type="EnsemblMetazoa" id="tetur01g03630.1"/>
    </source>
</evidence>
<dbReference type="PROSITE" id="PS50297">
    <property type="entry name" value="ANK_REP_REGION"/>
    <property type="match status" value="1"/>
</dbReference>
<dbReference type="EMBL" id="CAEY01000437">
    <property type="status" value="NOT_ANNOTATED_CDS"/>
    <property type="molecule type" value="Genomic_DNA"/>
</dbReference>
<keyword evidence="2" id="KW-0268">Exocytosis</keyword>
<evidence type="ECO:0000256" key="1">
    <source>
        <dbReference type="ARBA" id="ARBA00004175"/>
    </source>
</evidence>
<name>T1JQL4_TETUR</name>
<comment type="subcellular location">
    <subcellularLocation>
        <location evidence="1">Target cell membrane</location>
    </subcellularLocation>
</comment>